<dbReference type="GO" id="GO:0019899">
    <property type="term" value="F:enzyme binding"/>
    <property type="evidence" value="ECO:0007669"/>
    <property type="project" value="UniProtKB-ARBA"/>
</dbReference>
<evidence type="ECO:0000259" key="10">
    <source>
        <dbReference type="PROSITE" id="PS50994"/>
    </source>
</evidence>
<dbReference type="InterPro" id="IPR041588">
    <property type="entry name" value="Integrase_H2C2"/>
</dbReference>
<name>A0A0N5BU44_STREA</name>
<feature type="domain" description="CCHC-type" evidence="9">
    <location>
        <begin position="126"/>
        <end position="141"/>
    </location>
</feature>
<keyword evidence="11" id="KW-1185">Reference proteome</keyword>
<dbReference type="Pfam" id="PF17917">
    <property type="entry name" value="RT_RNaseH"/>
    <property type="match status" value="1"/>
</dbReference>
<dbReference type="InterPro" id="IPR036397">
    <property type="entry name" value="RNaseH_sf"/>
</dbReference>
<dbReference type="Pfam" id="PF00665">
    <property type="entry name" value="rve"/>
    <property type="match status" value="1"/>
</dbReference>
<evidence type="ECO:0000313" key="11">
    <source>
        <dbReference type="Proteomes" id="UP000046392"/>
    </source>
</evidence>
<dbReference type="InterPro" id="IPR012337">
    <property type="entry name" value="RNaseH-like_sf"/>
</dbReference>
<dbReference type="PROSITE" id="PS50158">
    <property type="entry name" value="ZF_CCHC"/>
    <property type="match status" value="1"/>
</dbReference>
<evidence type="ECO:0000256" key="8">
    <source>
        <dbReference type="PROSITE-ProRule" id="PRU00047"/>
    </source>
</evidence>
<dbReference type="GO" id="GO:0042575">
    <property type="term" value="C:DNA polymerase complex"/>
    <property type="evidence" value="ECO:0007669"/>
    <property type="project" value="UniProtKB-ARBA"/>
</dbReference>
<keyword evidence="8" id="KW-0479">Metal-binding</keyword>
<evidence type="ECO:0000259" key="9">
    <source>
        <dbReference type="PROSITE" id="PS50158"/>
    </source>
</evidence>
<dbReference type="Gene3D" id="4.10.60.10">
    <property type="entry name" value="Zinc finger, CCHC-type"/>
    <property type="match status" value="1"/>
</dbReference>
<evidence type="ECO:0000256" key="6">
    <source>
        <dbReference type="ARBA" id="ARBA00022801"/>
    </source>
</evidence>
<dbReference type="Pfam" id="PF17921">
    <property type="entry name" value="Integrase_H2C2"/>
    <property type="match status" value="1"/>
</dbReference>
<reference evidence="12" key="1">
    <citation type="submission" date="2017-02" db="UniProtKB">
        <authorList>
            <consortium name="WormBaseParasite"/>
        </authorList>
    </citation>
    <scope>IDENTIFICATION</scope>
</reference>
<dbReference type="InterPro" id="IPR001878">
    <property type="entry name" value="Znf_CCHC"/>
</dbReference>
<dbReference type="GO" id="GO:0016787">
    <property type="term" value="F:hydrolase activity"/>
    <property type="evidence" value="ECO:0007669"/>
    <property type="project" value="UniProtKB-KW"/>
</dbReference>
<dbReference type="InterPro" id="IPR041373">
    <property type="entry name" value="RT_RNaseH"/>
</dbReference>
<sequence>MLKSINEKVADVDKLYEEITSVLRKTKMSSITMEELGGLLMILKFAAPEAMEPLLLKKAAEERLNNKSERRLAYAKEILDIIKELNTFSLALSSSKDSVHRVYTKSNDKFKKNTFKRKTFNKKIQCHRCNKYGHIARNCNEVIRKIEDNTSDIENESDDDEVVSVVGRIEGEKQLILPVKAYIGKKNCFVIKAEADSGSPRTFIARNQIPGKVELRKCSKRYVGVGGGEMATCGKIKMILEVNGRRVEIDASDTAMGAVLKAESGEIIEYYSKSFTATEYYSKSFTATECRYPIKHKEALSYVLAIEHFKYYLMLKEFQLHTNHEGLAICFNLEKGIKKSMSNRLQLKVYYVSNKRVLCADTLSRLTCGKRKNYLEEFLACKIHSKNELYLRESQILKEAELNENYLLIRDKLINNESTTHLGERFLDATVEDGLVKLGNQYLIPENLHQRCLEILHTSHQSSSTMKRLVRQFWYWSSMTKDIYEVYDKCEICNDNKIMPNKSLPFMENSLYSLERVHIGIEECFSIYFLVLHDSFSGYLDIFILKNMSTTECLSCLNRAFSYLGYPTSIFSNQGRQFISQDAKDLTLKHGITWYFSGAGHQSSNGAAERSIQTVKRQMKKHYKPGCDIDELFIKIKVNVNNVLSGKRQDSPNNLLFKYNCHSLVRTNEYLEGIPQFKIGNLIKFRLSKEKNWKVVEL</sequence>
<feature type="domain" description="Integrase catalytic" evidence="10">
    <location>
        <begin position="501"/>
        <end position="660"/>
    </location>
</feature>
<evidence type="ECO:0000256" key="7">
    <source>
        <dbReference type="ARBA" id="ARBA00022918"/>
    </source>
</evidence>
<dbReference type="InterPro" id="IPR036875">
    <property type="entry name" value="Znf_CCHC_sf"/>
</dbReference>
<dbReference type="SUPFAM" id="SSF57756">
    <property type="entry name" value="Retrovirus zinc finger-like domains"/>
    <property type="match status" value="1"/>
</dbReference>
<evidence type="ECO:0000256" key="3">
    <source>
        <dbReference type="ARBA" id="ARBA00022695"/>
    </source>
</evidence>
<keyword evidence="8" id="KW-0862">Zinc</keyword>
<keyword evidence="7" id="KW-0695">RNA-directed DNA polymerase</keyword>
<dbReference type="PANTHER" id="PTHR37984">
    <property type="entry name" value="PROTEIN CBG26694"/>
    <property type="match status" value="1"/>
</dbReference>
<dbReference type="Proteomes" id="UP000046392">
    <property type="component" value="Unplaced"/>
</dbReference>
<dbReference type="InterPro" id="IPR050951">
    <property type="entry name" value="Retrovirus_Pol_polyprotein"/>
</dbReference>
<dbReference type="InterPro" id="IPR001584">
    <property type="entry name" value="Integrase_cat-core"/>
</dbReference>
<keyword evidence="3" id="KW-0548">Nucleotidyltransferase</keyword>
<dbReference type="GO" id="GO:0004519">
    <property type="term" value="F:endonuclease activity"/>
    <property type="evidence" value="ECO:0007669"/>
    <property type="project" value="UniProtKB-KW"/>
</dbReference>
<keyword evidence="4" id="KW-0540">Nuclease</keyword>
<dbReference type="SUPFAM" id="SSF56672">
    <property type="entry name" value="DNA/RNA polymerases"/>
    <property type="match status" value="1"/>
</dbReference>
<dbReference type="AlphaFoldDB" id="A0A0N5BU44"/>
<dbReference type="PANTHER" id="PTHR37984:SF5">
    <property type="entry name" value="PROTEIN NYNRIN-LIKE"/>
    <property type="match status" value="1"/>
</dbReference>
<dbReference type="EC" id="2.7.7.49" evidence="1"/>
<protein>
    <recommendedName>
        <fullName evidence="1">RNA-directed DNA polymerase</fullName>
        <ecNumber evidence="1">2.7.7.49</ecNumber>
    </recommendedName>
</protein>
<dbReference type="SUPFAM" id="SSF53098">
    <property type="entry name" value="Ribonuclease H-like"/>
    <property type="match status" value="1"/>
</dbReference>
<evidence type="ECO:0000256" key="4">
    <source>
        <dbReference type="ARBA" id="ARBA00022722"/>
    </source>
</evidence>
<dbReference type="InterPro" id="IPR043502">
    <property type="entry name" value="DNA/RNA_pol_sf"/>
</dbReference>
<dbReference type="Gene3D" id="3.30.420.10">
    <property type="entry name" value="Ribonuclease H-like superfamily/Ribonuclease H"/>
    <property type="match status" value="1"/>
</dbReference>
<accession>A0A0N5BU44</accession>
<keyword evidence="8" id="KW-0863">Zinc-finger</keyword>
<evidence type="ECO:0000256" key="5">
    <source>
        <dbReference type="ARBA" id="ARBA00022759"/>
    </source>
</evidence>
<dbReference type="WBParaSite" id="SPAL_0000936700.1">
    <property type="protein sequence ID" value="SPAL_0000936700.1"/>
    <property type="gene ID" value="SPAL_0000936700"/>
</dbReference>
<dbReference type="GO" id="GO:0003964">
    <property type="term" value="F:RNA-directed DNA polymerase activity"/>
    <property type="evidence" value="ECO:0007669"/>
    <property type="project" value="UniProtKB-KW"/>
</dbReference>
<proteinExistence type="predicted"/>
<dbReference type="PROSITE" id="PS50994">
    <property type="entry name" value="INTEGRASE"/>
    <property type="match status" value="1"/>
</dbReference>
<dbReference type="STRING" id="174720.A0A0N5BU44"/>
<dbReference type="GO" id="GO:0015074">
    <property type="term" value="P:DNA integration"/>
    <property type="evidence" value="ECO:0007669"/>
    <property type="project" value="InterPro"/>
</dbReference>
<keyword evidence="6" id="KW-0378">Hydrolase</keyword>
<keyword evidence="5" id="KW-0255">Endonuclease</keyword>
<dbReference type="GO" id="GO:0003676">
    <property type="term" value="F:nucleic acid binding"/>
    <property type="evidence" value="ECO:0007669"/>
    <property type="project" value="InterPro"/>
</dbReference>
<organism evidence="11 12">
    <name type="scientific">Strongyloides papillosus</name>
    <name type="common">Intestinal threadworm</name>
    <dbReference type="NCBI Taxonomy" id="174720"/>
    <lineage>
        <taxon>Eukaryota</taxon>
        <taxon>Metazoa</taxon>
        <taxon>Ecdysozoa</taxon>
        <taxon>Nematoda</taxon>
        <taxon>Chromadorea</taxon>
        <taxon>Rhabditida</taxon>
        <taxon>Tylenchina</taxon>
        <taxon>Panagrolaimomorpha</taxon>
        <taxon>Strongyloidoidea</taxon>
        <taxon>Strongyloididae</taxon>
        <taxon>Strongyloides</taxon>
    </lineage>
</organism>
<evidence type="ECO:0000256" key="1">
    <source>
        <dbReference type="ARBA" id="ARBA00012493"/>
    </source>
</evidence>
<dbReference type="Gene3D" id="1.10.340.70">
    <property type="match status" value="1"/>
</dbReference>
<dbReference type="GO" id="GO:0008270">
    <property type="term" value="F:zinc ion binding"/>
    <property type="evidence" value="ECO:0007669"/>
    <property type="project" value="UniProtKB-KW"/>
</dbReference>
<evidence type="ECO:0000313" key="12">
    <source>
        <dbReference type="WBParaSite" id="SPAL_0000936700.1"/>
    </source>
</evidence>
<keyword evidence="2" id="KW-0808">Transferase</keyword>
<evidence type="ECO:0000256" key="2">
    <source>
        <dbReference type="ARBA" id="ARBA00022679"/>
    </source>
</evidence>